<sequence>MNKTANKHWRPDFARLRGTPYLAIAAQIEEAINKGVFVPGDRLPSQRSIADDLGFHLNTVNRAFREVARRGLGRGNAGRGTVVIARENPPVSRRR</sequence>
<dbReference type="PANTHER" id="PTHR46577">
    <property type="entry name" value="HTH-TYPE TRANSCRIPTIONAL REGULATORY PROTEIN GABR"/>
    <property type="match status" value="1"/>
</dbReference>
<evidence type="ECO:0000256" key="4">
    <source>
        <dbReference type="ARBA" id="ARBA00023163"/>
    </source>
</evidence>
<feature type="domain" description="HTH gntR-type" evidence="5">
    <location>
        <begin position="18"/>
        <end position="86"/>
    </location>
</feature>
<dbReference type="PANTHER" id="PTHR46577:SF1">
    <property type="entry name" value="HTH-TYPE TRANSCRIPTIONAL REGULATORY PROTEIN GABR"/>
    <property type="match status" value="1"/>
</dbReference>
<dbReference type="Pfam" id="PF00392">
    <property type="entry name" value="GntR"/>
    <property type="match status" value="1"/>
</dbReference>
<dbReference type="KEGG" id="phs:C2L64_14665"/>
<dbReference type="SMART" id="SM00345">
    <property type="entry name" value="HTH_GNTR"/>
    <property type="match status" value="1"/>
</dbReference>
<gene>
    <name evidence="6" type="ORF">C2L64_14665</name>
</gene>
<organism evidence="6 7">
    <name type="scientific">Paraburkholderia hospita</name>
    <dbReference type="NCBI Taxonomy" id="169430"/>
    <lineage>
        <taxon>Bacteria</taxon>
        <taxon>Pseudomonadati</taxon>
        <taxon>Pseudomonadota</taxon>
        <taxon>Betaproteobacteria</taxon>
        <taxon>Burkholderiales</taxon>
        <taxon>Burkholderiaceae</taxon>
        <taxon>Paraburkholderia</taxon>
    </lineage>
</organism>
<dbReference type="InterPro" id="IPR036390">
    <property type="entry name" value="WH_DNA-bd_sf"/>
</dbReference>
<dbReference type="GO" id="GO:0003677">
    <property type="term" value="F:DNA binding"/>
    <property type="evidence" value="ECO:0007669"/>
    <property type="project" value="UniProtKB-KW"/>
</dbReference>
<evidence type="ECO:0000313" key="7">
    <source>
        <dbReference type="Proteomes" id="UP000236649"/>
    </source>
</evidence>
<reference evidence="6 7" key="1">
    <citation type="submission" date="2018-01" db="EMBL/GenBank/DDBJ databases">
        <title>Species boundaries and ecological features among Paraburkholderia terrae DSMZ17804T, P. hospita DSMZ17164T and P. caribensis DSMZ13236T.</title>
        <authorList>
            <person name="Pratama A.A."/>
        </authorList>
    </citation>
    <scope>NUCLEOTIDE SEQUENCE [LARGE SCALE GENOMIC DNA]</scope>
    <source>
        <strain evidence="6 7">DSM 17164</strain>
    </source>
</reference>
<evidence type="ECO:0000256" key="3">
    <source>
        <dbReference type="ARBA" id="ARBA00023125"/>
    </source>
</evidence>
<dbReference type="EMBL" id="CP026105">
    <property type="protein sequence ID" value="AUT69387.1"/>
    <property type="molecule type" value="Genomic_DNA"/>
</dbReference>
<dbReference type="InterPro" id="IPR051446">
    <property type="entry name" value="HTH_trans_reg/aminotransferase"/>
</dbReference>
<name>A0AAN1J8W8_9BURK</name>
<proteinExistence type="predicted"/>
<dbReference type="Gene3D" id="1.10.10.10">
    <property type="entry name" value="Winged helix-like DNA-binding domain superfamily/Winged helix DNA-binding domain"/>
    <property type="match status" value="1"/>
</dbReference>
<evidence type="ECO:0000256" key="1">
    <source>
        <dbReference type="ARBA" id="ARBA00022898"/>
    </source>
</evidence>
<keyword evidence="3" id="KW-0238">DNA-binding</keyword>
<dbReference type="PROSITE" id="PS50949">
    <property type="entry name" value="HTH_GNTR"/>
    <property type="match status" value="1"/>
</dbReference>
<evidence type="ECO:0000259" key="5">
    <source>
        <dbReference type="PROSITE" id="PS50949"/>
    </source>
</evidence>
<dbReference type="CDD" id="cd07377">
    <property type="entry name" value="WHTH_GntR"/>
    <property type="match status" value="1"/>
</dbReference>
<keyword evidence="1" id="KW-0663">Pyridoxal phosphate</keyword>
<protein>
    <submittedName>
        <fullName evidence="6">GntR family transcriptional regulator</fullName>
    </submittedName>
</protein>
<evidence type="ECO:0000313" key="6">
    <source>
        <dbReference type="EMBL" id="AUT69387.1"/>
    </source>
</evidence>
<dbReference type="RefSeq" id="WP_090837699.1">
    <property type="nucleotide sequence ID" value="NZ_CADFGJ010000020.1"/>
</dbReference>
<evidence type="ECO:0000256" key="2">
    <source>
        <dbReference type="ARBA" id="ARBA00023015"/>
    </source>
</evidence>
<dbReference type="InterPro" id="IPR000524">
    <property type="entry name" value="Tscrpt_reg_HTH_GntR"/>
</dbReference>
<dbReference type="Proteomes" id="UP000236649">
    <property type="component" value="Chromosome 1"/>
</dbReference>
<keyword evidence="4" id="KW-0804">Transcription</keyword>
<dbReference type="AlphaFoldDB" id="A0AAN1J8W8"/>
<accession>A0AAN1J8W8</accession>
<dbReference type="InterPro" id="IPR036388">
    <property type="entry name" value="WH-like_DNA-bd_sf"/>
</dbReference>
<dbReference type="SUPFAM" id="SSF46785">
    <property type="entry name" value="Winged helix' DNA-binding domain"/>
    <property type="match status" value="1"/>
</dbReference>
<keyword evidence="2" id="KW-0805">Transcription regulation</keyword>
<dbReference type="GO" id="GO:0003700">
    <property type="term" value="F:DNA-binding transcription factor activity"/>
    <property type="evidence" value="ECO:0007669"/>
    <property type="project" value="InterPro"/>
</dbReference>
<dbReference type="GeneID" id="55529563"/>